<dbReference type="PROSITE" id="PS51644">
    <property type="entry name" value="HTH_OST"/>
    <property type="match status" value="1"/>
</dbReference>
<dbReference type="RefSeq" id="WP_184115295.1">
    <property type="nucleotide sequence ID" value="NZ_JACHNY010000005.1"/>
</dbReference>
<gene>
    <name evidence="3" type="ORF">GGQ96_002565</name>
</gene>
<dbReference type="InterPro" id="IPR021139">
    <property type="entry name" value="NYN"/>
</dbReference>
<dbReference type="GO" id="GO:0004540">
    <property type="term" value="F:RNA nuclease activity"/>
    <property type="evidence" value="ECO:0007669"/>
    <property type="project" value="InterPro"/>
</dbReference>
<dbReference type="PANTHER" id="PTHR35811:SF1">
    <property type="entry name" value="HTH OST-TYPE DOMAIN-CONTAINING PROTEIN"/>
    <property type="match status" value="1"/>
</dbReference>
<evidence type="ECO:0000256" key="1">
    <source>
        <dbReference type="SAM" id="MobiDB-lite"/>
    </source>
</evidence>
<dbReference type="EMBL" id="JACHNY010000005">
    <property type="protein sequence ID" value="MBB4618422.1"/>
    <property type="molecule type" value="Genomic_DNA"/>
</dbReference>
<reference evidence="3 4" key="1">
    <citation type="submission" date="2020-08" db="EMBL/GenBank/DDBJ databases">
        <title>Genomic Encyclopedia of Type Strains, Phase IV (KMG-IV): sequencing the most valuable type-strain genomes for metagenomic binning, comparative biology and taxonomic classification.</title>
        <authorList>
            <person name="Goeker M."/>
        </authorList>
    </citation>
    <scope>NUCLEOTIDE SEQUENCE [LARGE SCALE GENOMIC DNA]</scope>
    <source>
        <strain evidence="3 4">DSM 15867</strain>
    </source>
</reference>
<protein>
    <submittedName>
        <fullName evidence="3">Uncharacterized protein (TIGR00288 family)</fullName>
    </submittedName>
</protein>
<dbReference type="Pfam" id="PF01936">
    <property type="entry name" value="NYN"/>
    <property type="match status" value="1"/>
</dbReference>
<dbReference type="PANTHER" id="PTHR35811">
    <property type="entry name" value="SLR1870 PROTEIN"/>
    <property type="match status" value="1"/>
</dbReference>
<feature type="compositionally biased region" description="Pro residues" evidence="1">
    <location>
        <begin position="167"/>
        <end position="182"/>
    </location>
</feature>
<comment type="caution">
    <text evidence="3">The sequence shown here is derived from an EMBL/GenBank/DDBJ whole genome shotgun (WGS) entry which is preliminary data.</text>
</comment>
<dbReference type="Gene3D" id="3.30.420.610">
    <property type="entry name" value="LOTUS domain-like"/>
    <property type="match status" value="1"/>
</dbReference>
<dbReference type="Pfam" id="PF12872">
    <property type="entry name" value="OST-HTH"/>
    <property type="match status" value="1"/>
</dbReference>
<feature type="region of interest" description="Disordered" evidence="1">
    <location>
        <begin position="167"/>
        <end position="193"/>
    </location>
</feature>
<dbReference type="AlphaFoldDB" id="A0A7W7EY94"/>
<evidence type="ECO:0000313" key="4">
    <source>
        <dbReference type="Proteomes" id="UP000574769"/>
    </source>
</evidence>
<evidence type="ECO:0000259" key="2">
    <source>
        <dbReference type="PROSITE" id="PS51644"/>
    </source>
</evidence>
<dbReference type="CDD" id="cd10146">
    <property type="entry name" value="LabA_like_C"/>
    <property type="match status" value="1"/>
</dbReference>
<dbReference type="InterPro" id="IPR041966">
    <property type="entry name" value="LOTUS-like"/>
</dbReference>
<dbReference type="Gene3D" id="3.40.50.1010">
    <property type="entry name" value="5'-nuclease"/>
    <property type="match status" value="1"/>
</dbReference>
<feature type="domain" description="HTH OST-type" evidence="2">
    <location>
        <begin position="217"/>
        <end position="291"/>
    </location>
</feature>
<dbReference type="Proteomes" id="UP000574769">
    <property type="component" value="Unassembled WGS sequence"/>
</dbReference>
<keyword evidence="4" id="KW-1185">Reference proteome</keyword>
<accession>A0A7W7EY94</accession>
<organism evidence="3 4">
    <name type="scientific">Sphingomonas abaci</name>
    <dbReference type="NCBI Taxonomy" id="237611"/>
    <lineage>
        <taxon>Bacteria</taxon>
        <taxon>Pseudomonadati</taxon>
        <taxon>Pseudomonadota</taxon>
        <taxon>Alphaproteobacteria</taxon>
        <taxon>Sphingomonadales</taxon>
        <taxon>Sphingomonadaceae</taxon>
        <taxon>Sphingomonas</taxon>
    </lineage>
</organism>
<evidence type="ECO:0000313" key="3">
    <source>
        <dbReference type="EMBL" id="MBB4618422.1"/>
    </source>
</evidence>
<proteinExistence type="predicted"/>
<dbReference type="CDD" id="cd11297">
    <property type="entry name" value="PIN_LabA-like_N_1"/>
    <property type="match status" value="1"/>
</dbReference>
<sequence>MEETPTRNIALLIDADNASAATIDPVLTVLAELGTVNVRRVYGNWSKPALKGWRDMTVKHGIEPQQQFDLTKGKNATDMKMTIDAMDLLFRGKVEGFGIMSSDSDFMPLAMRIRQEGIPVYGFGTSRTPEAFKRACTRFIDVGALTARTPEIATPVAASLPLAAPAPAPATAPAATPQPAPVASPAAAKPASKDVPIAESLPPAIVPNRAAKPKAPVDPELVELLIAAYDATKRDEKGFVSLSAMGQLAANRSSFDVRNYGYRRLSDLIEAVPNFQIERREGGRSFVKRVR</sequence>
<dbReference type="InterPro" id="IPR025605">
    <property type="entry name" value="OST-HTH/LOTUS_dom"/>
</dbReference>
<name>A0A7W7EY94_9SPHN</name>